<evidence type="ECO:0000313" key="9">
    <source>
        <dbReference type="EMBL" id="MCV2231530.1"/>
    </source>
</evidence>
<dbReference type="Pfam" id="PF00528">
    <property type="entry name" value="BPD_transp_1"/>
    <property type="match status" value="1"/>
</dbReference>
<comment type="subcellular location">
    <subcellularLocation>
        <location evidence="1 7">Cell membrane</location>
        <topology evidence="1 7">Multi-pass membrane protein</topology>
    </subcellularLocation>
</comment>
<dbReference type="SUPFAM" id="SSF161098">
    <property type="entry name" value="MetI-like"/>
    <property type="match status" value="1"/>
</dbReference>
<dbReference type="InterPro" id="IPR000515">
    <property type="entry name" value="MetI-like"/>
</dbReference>
<feature type="transmembrane region" description="Helical" evidence="7">
    <location>
        <begin position="171"/>
        <end position="197"/>
    </location>
</feature>
<evidence type="ECO:0000313" key="10">
    <source>
        <dbReference type="Proteomes" id="UP001177160"/>
    </source>
</evidence>
<dbReference type="Gene3D" id="1.10.3720.10">
    <property type="entry name" value="MetI-like"/>
    <property type="match status" value="1"/>
</dbReference>
<dbReference type="RefSeq" id="WP_263607652.1">
    <property type="nucleotide sequence ID" value="NZ_JAOVQM010000001.1"/>
</dbReference>
<feature type="transmembrane region" description="Helical" evidence="7">
    <location>
        <begin position="290"/>
        <end position="309"/>
    </location>
</feature>
<gene>
    <name evidence="9" type="ORF">N7548_01635</name>
</gene>
<comment type="caution">
    <text evidence="9">The sequence shown here is derived from an EMBL/GenBank/DDBJ whole genome shotgun (WGS) entry which is preliminary data.</text>
</comment>
<proteinExistence type="inferred from homology"/>
<dbReference type="PANTHER" id="PTHR43744:SF6">
    <property type="entry name" value="ABC TRANSPORTER PERMEASE PROTEIN YESQ-RELATED"/>
    <property type="match status" value="1"/>
</dbReference>
<dbReference type="InterPro" id="IPR035906">
    <property type="entry name" value="MetI-like_sf"/>
</dbReference>
<accession>A0ABT2Y466</accession>
<comment type="similarity">
    <text evidence="7">Belongs to the binding-protein-dependent transport system permease family.</text>
</comment>
<keyword evidence="4 7" id="KW-0812">Transmembrane</keyword>
<dbReference type="CDD" id="cd06261">
    <property type="entry name" value="TM_PBP2"/>
    <property type="match status" value="1"/>
</dbReference>
<name>A0ABT2Y466_9MOLU</name>
<keyword evidence="2 7" id="KW-0813">Transport</keyword>
<keyword evidence="3" id="KW-1003">Cell membrane</keyword>
<feature type="transmembrane region" description="Helical" evidence="7">
    <location>
        <begin position="28"/>
        <end position="50"/>
    </location>
</feature>
<feature type="transmembrane region" description="Helical" evidence="7">
    <location>
        <begin position="101"/>
        <end position="125"/>
    </location>
</feature>
<dbReference type="PANTHER" id="PTHR43744">
    <property type="entry name" value="ABC TRANSPORTER PERMEASE PROTEIN MG189-RELATED-RELATED"/>
    <property type="match status" value="1"/>
</dbReference>
<evidence type="ECO:0000256" key="3">
    <source>
        <dbReference type="ARBA" id="ARBA00022475"/>
    </source>
</evidence>
<keyword evidence="6 7" id="KW-0472">Membrane</keyword>
<feature type="transmembrane region" description="Helical" evidence="7">
    <location>
        <begin position="137"/>
        <end position="159"/>
    </location>
</feature>
<dbReference type="PROSITE" id="PS50928">
    <property type="entry name" value="ABC_TM1"/>
    <property type="match status" value="1"/>
</dbReference>
<feature type="transmembrane region" description="Helical" evidence="7">
    <location>
        <begin position="218"/>
        <end position="243"/>
    </location>
</feature>
<evidence type="ECO:0000256" key="4">
    <source>
        <dbReference type="ARBA" id="ARBA00022692"/>
    </source>
</evidence>
<keyword evidence="10" id="KW-1185">Reference proteome</keyword>
<organism evidence="9 10">
    <name type="scientific">Paracholeplasma manati</name>
    <dbReference type="NCBI Taxonomy" id="591373"/>
    <lineage>
        <taxon>Bacteria</taxon>
        <taxon>Bacillati</taxon>
        <taxon>Mycoplasmatota</taxon>
        <taxon>Mollicutes</taxon>
        <taxon>Acholeplasmatales</taxon>
        <taxon>Acholeplasmataceae</taxon>
        <taxon>Paracholeplasma</taxon>
    </lineage>
</organism>
<reference evidence="9" key="1">
    <citation type="submission" date="2022-09" db="EMBL/GenBank/DDBJ databases">
        <title>Novel Mycoplasma species identified in domestic and wild animals.</title>
        <authorList>
            <person name="Volokhov D.V."/>
            <person name="Furtak V.A."/>
            <person name="Zagorodnyaya T.A."/>
        </authorList>
    </citation>
    <scope>NUCLEOTIDE SEQUENCE</scope>
    <source>
        <strain evidence="9">Oakley</strain>
    </source>
</reference>
<dbReference type="EMBL" id="JAOVQM010000001">
    <property type="protein sequence ID" value="MCV2231530.1"/>
    <property type="molecule type" value="Genomic_DNA"/>
</dbReference>
<protein>
    <submittedName>
        <fullName evidence="9">Carbohydrate ABC transporter permease</fullName>
    </submittedName>
</protein>
<evidence type="ECO:0000259" key="8">
    <source>
        <dbReference type="PROSITE" id="PS50928"/>
    </source>
</evidence>
<evidence type="ECO:0000256" key="5">
    <source>
        <dbReference type="ARBA" id="ARBA00022989"/>
    </source>
</evidence>
<evidence type="ECO:0000256" key="1">
    <source>
        <dbReference type="ARBA" id="ARBA00004651"/>
    </source>
</evidence>
<evidence type="ECO:0000256" key="2">
    <source>
        <dbReference type="ARBA" id="ARBA00022448"/>
    </source>
</evidence>
<dbReference type="Proteomes" id="UP001177160">
    <property type="component" value="Unassembled WGS sequence"/>
</dbReference>
<sequence>MTHQRIDFSKSIQRLSSILKNKRLMTSILAKSTIYTLLTIIGFIFLYPILYMVSTSFKDINDLLDASVIWIPNKLSLENYQTALVVLGLPTAFMELFEMNALYQTILVVGVPSITATIATGLIGYGFARFNFPLKKVWLVCVIVGFIIPQQVILLPQFVYFNNQLKILGTLWSYILPAATGQGLNAAVFILIFYSFFSMIPKSLDESAYMDGANELSVFWHIGVKLSKQPIIIVFLFNFVWYWNDYYRASYFLTGSKWTTLPLKLSRFENTFATLIDQQQIQTTNLNEPLILAGTLLTVLPLLVIYFVFQKFFVESIDRTGISGE</sequence>
<evidence type="ECO:0000256" key="6">
    <source>
        <dbReference type="ARBA" id="ARBA00023136"/>
    </source>
</evidence>
<keyword evidence="5 7" id="KW-1133">Transmembrane helix</keyword>
<feature type="domain" description="ABC transmembrane type-1" evidence="8">
    <location>
        <begin position="102"/>
        <end position="309"/>
    </location>
</feature>
<evidence type="ECO:0000256" key="7">
    <source>
        <dbReference type="RuleBase" id="RU363032"/>
    </source>
</evidence>